<dbReference type="STRING" id="1965070.A0A3S3NU76"/>
<feature type="domain" description="Maestro-like HEAT-repeats" evidence="2">
    <location>
        <begin position="870"/>
        <end position="1093"/>
    </location>
</feature>
<feature type="domain" description="MROH2B-like HEAT-repeats" evidence="3">
    <location>
        <begin position="228"/>
        <end position="827"/>
    </location>
</feature>
<evidence type="ECO:0000259" key="2">
    <source>
        <dbReference type="Pfam" id="PF21047"/>
    </source>
</evidence>
<dbReference type="InterPro" id="IPR056282">
    <property type="entry name" value="MROH2B-like_N_HEAT"/>
</dbReference>
<name>A0A3S3NU76_9ACAR</name>
<keyword evidence="7" id="KW-1185">Reference proteome</keyword>
<dbReference type="InterPro" id="IPR048465">
    <property type="entry name" value="Maestro-like_HEAT"/>
</dbReference>
<dbReference type="GO" id="GO:0005737">
    <property type="term" value="C:cytoplasm"/>
    <property type="evidence" value="ECO:0007669"/>
    <property type="project" value="TreeGrafter"/>
</dbReference>
<dbReference type="Proteomes" id="UP000285301">
    <property type="component" value="Unassembled WGS sequence"/>
</dbReference>
<gene>
    <name evidence="6" type="ORF">B4U79_17707</name>
</gene>
<proteinExistence type="predicted"/>
<evidence type="ECO:0000313" key="6">
    <source>
        <dbReference type="EMBL" id="RWS09225.1"/>
    </source>
</evidence>
<dbReference type="InterPro" id="IPR055406">
    <property type="entry name" value="HEAT_Maestro"/>
</dbReference>
<dbReference type="Pfam" id="PF23210">
    <property type="entry name" value="HEAT_Maestro_2"/>
    <property type="match status" value="1"/>
</dbReference>
<evidence type="ECO:0000259" key="4">
    <source>
        <dbReference type="Pfam" id="PF23221"/>
    </source>
</evidence>
<dbReference type="InterPro" id="IPR055408">
    <property type="entry name" value="HEAT_MROH2B-like"/>
</dbReference>
<dbReference type="Pfam" id="PF21047">
    <property type="entry name" value="HEAT_Maestro"/>
    <property type="match status" value="1"/>
</dbReference>
<dbReference type="InterPro" id="IPR011989">
    <property type="entry name" value="ARM-like"/>
</dbReference>
<organism evidence="6 7">
    <name type="scientific">Dinothrombium tinctorium</name>
    <dbReference type="NCBI Taxonomy" id="1965070"/>
    <lineage>
        <taxon>Eukaryota</taxon>
        <taxon>Metazoa</taxon>
        <taxon>Ecdysozoa</taxon>
        <taxon>Arthropoda</taxon>
        <taxon>Chelicerata</taxon>
        <taxon>Arachnida</taxon>
        <taxon>Acari</taxon>
        <taxon>Acariformes</taxon>
        <taxon>Trombidiformes</taxon>
        <taxon>Prostigmata</taxon>
        <taxon>Anystina</taxon>
        <taxon>Parasitengona</taxon>
        <taxon>Trombidioidea</taxon>
        <taxon>Trombidiidae</taxon>
        <taxon>Dinothrombium</taxon>
    </lineage>
</organism>
<dbReference type="Gene3D" id="1.25.10.10">
    <property type="entry name" value="Leucine-rich Repeat Variant"/>
    <property type="match status" value="3"/>
</dbReference>
<evidence type="ECO:0000259" key="5">
    <source>
        <dbReference type="Pfam" id="PF23227"/>
    </source>
</evidence>
<dbReference type="EMBL" id="NCKU01002605">
    <property type="protein sequence ID" value="RWS09225.1"/>
    <property type="molecule type" value="Genomic_DNA"/>
</dbReference>
<dbReference type="OrthoDB" id="1884734at2759"/>
<dbReference type="Pfam" id="PF23221">
    <property type="entry name" value="HEAT_MROH2B_1st"/>
    <property type="match status" value="1"/>
</dbReference>
<dbReference type="PANTHER" id="PTHR23120">
    <property type="entry name" value="MAESTRO-RELATED HEAT DOMAIN-CONTAINING"/>
    <property type="match status" value="1"/>
</dbReference>
<reference evidence="6 7" key="1">
    <citation type="journal article" date="2018" name="Gigascience">
        <title>Genomes of trombidid mites reveal novel predicted allergens and laterally-transferred genes associated with secondary metabolism.</title>
        <authorList>
            <person name="Dong X."/>
            <person name="Chaisiri K."/>
            <person name="Xia D."/>
            <person name="Armstrong S.D."/>
            <person name="Fang Y."/>
            <person name="Donnelly M.J."/>
            <person name="Kadowaki T."/>
            <person name="McGarry J.W."/>
            <person name="Darby A.C."/>
            <person name="Makepeace B.L."/>
        </authorList>
    </citation>
    <scope>NUCLEOTIDE SEQUENCE [LARGE SCALE GENOMIC DNA]</scope>
    <source>
        <strain evidence="6">UoL-WK</strain>
    </source>
</reference>
<feature type="domain" description="Maestro/Maestro-like HEAT-repeats" evidence="5">
    <location>
        <begin position="1297"/>
        <end position="1567"/>
    </location>
</feature>
<protein>
    <submittedName>
        <fullName evidence="6">Maestro heat-like repeat-containing protein family member 1</fullName>
    </submittedName>
</protein>
<dbReference type="InterPro" id="IPR016024">
    <property type="entry name" value="ARM-type_fold"/>
</dbReference>
<comment type="caution">
    <text evidence="6">The sequence shown here is derived from an EMBL/GenBank/DDBJ whole genome shotgun (WGS) entry which is preliminary data.</text>
</comment>
<dbReference type="SUPFAM" id="SSF48371">
    <property type="entry name" value="ARM repeat"/>
    <property type="match status" value="3"/>
</dbReference>
<dbReference type="InterPro" id="IPR045206">
    <property type="entry name" value="Maestro_heat-like_prot"/>
</dbReference>
<evidence type="ECO:0000259" key="3">
    <source>
        <dbReference type="Pfam" id="PF23210"/>
    </source>
</evidence>
<sequence>MAREKLKLMSVIDKICEENVENVDEVIRKALINHCVHEIKEKSISNCEEVSSRVLVSIGTKFVNEVMDQLFVRIDPGVVPSFYVIKTLGDLASANPFAMTPFIKALLGTMIPMMVNVKQDQMKYVFAYTFAHFGESIQEYLANIEKAPDSDVTKDYFNSEFISICEVLLNQWINSRDNRTREQVVKALGVISALLNKAKFDEISPKLLTLFISMCKKQNISLPLMSNDFDVYFVTQSLCQVLDSAISHNSNAVIVVQIDNILSSLFLQICSLPNQKQPSSVKTHNEILRCFATLTLQYSDIVIPFILQKLGNSSVAVKVNSLLVLKHLINACPEKVVSKMPSILFALRLVLNDESNRVRKAMIQVIVAIAHHGFLDMEGGHTLIQYIVRLCAIPISGELSSSSRRMSLTEGDNVTNEDLKSMSENVMSLLVNTVEAIDKVLWPHLFEYLTAIEFIQALPVLCSSLAFLGQKLKNNEEEKKIFFADFDHDSSLPDSAEIMARLCVVIGVSPISRTVKPALKLMKVISILIDSNLQTLWETICVQFLWKIEENSNDLKTNEWQTDCLAFINQSLIEIGKDNFTLKFGRALLKQMHLYASSPESKYFLLLVLGNVARRINSKDFVNEAIDTIFAHVDHDNEIEQLGCAYTVGQCAAHYLDLVLVKLEILGEGKKSGGLMTFIMGSVRTGNVSSQEKIKSTVILCYGSITKYAPSQLLITRIETPILRTIASFYEFSKDPSVKVAFLKSVAEIATSILPENLKESYTFRRRNELLEEMLKIQKETNCEVQNELSLKAIANLIKLDPVLSAKDKEKVFVVCCKSVLAFPHSVKIMHSFCGVVEQTLINDDNALSTLLLLINSLRKWLISPTSEREREVAVDTVIFVLRTYLKSIENLEFKKFDSLPILMGILIPRCFDPNCVVRSKAFDCLHLLCLIGNKLQCRSSENDIFIHTIKYFISIANDLTQLEKHSGELAKQLTLRLQSGNHPIIILVEILINSLPENVSDSSKGSSLVLKKIIELCGNDFKQDTAKIIKAVYENMPFITCLETKERVYETIQYLALTHLSTVAKYILTLPLPFSTLTIELWRHLAKNESLCLALVDWLVELLTHNTLVELHSRKIGTIAAKFQPLAAVCALKAIFLEPESEKVIRKRFDDTFMILLLVVASYVGVHHYLVETPQSPNVDKKAVKKQVVSSLLNPVQTAIDTLKTFLICAKHQKVVEYVTEQEWKAMESEISFADSIASVAKALYVHSPSSIPSIVNCLSKNLKSTLPNRRVVPVAFFSELLAHSYNEEHTLSEPLINTLLNTLSDPSPIIRKLSIRGLGRIYTMSKEIAYKFSNPVLSALINGLEDKDDLDGAIVLESLHGLLFFLEKTEANDIEDSLVSLGLRLKTLFDKENPLLRAASIAAFGKMILLHTEKSQSSIVDQAYNNIIPFLVYLNDDDPKASRNTLQAISQILGNEKMVDITERAVNNSNKLYYADFVNSFTKILVSECCNKLNDFESTAISYLKCDRVVCQCNAITILGFMLSNQPLQSRDLAITGRVITNLISLLKSSPSPEVRIKAAESLCLI</sequence>
<accession>A0A3S3NU76</accession>
<feature type="domain" description="MROH2B-like N-terminal HEAT-repeats" evidence="4">
    <location>
        <begin position="4"/>
        <end position="191"/>
    </location>
</feature>
<evidence type="ECO:0000256" key="1">
    <source>
        <dbReference type="ARBA" id="ARBA00022737"/>
    </source>
</evidence>
<dbReference type="Pfam" id="PF23227">
    <property type="entry name" value="HEAT_MROH2B_C"/>
    <property type="match status" value="1"/>
</dbReference>
<dbReference type="PANTHER" id="PTHR23120:SF0">
    <property type="entry name" value="MAESTRO HEAT-LIKE REPEAT FAMILY MEMBER 1"/>
    <property type="match status" value="1"/>
</dbReference>
<keyword evidence="1" id="KW-0677">Repeat</keyword>
<evidence type="ECO:0000313" key="7">
    <source>
        <dbReference type="Proteomes" id="UP000285301"/>
    </source>
</evidence>